<evidence type="ECO:0000256" key="2">
    <source>
        <dbReference type="ARBA" id="ARBA00022692"/>
    </source>
</evidence>
<evidence type="ECO:0000256" key="4">
    <source>
        <dbReference type="ARBA" id="ARBA00023136"/>
    </source>
</evidence>
<sequence>METILKVIVGFTGASISYLWGEWTALLNVLFVLVIIDYISGLVASGFEGKISSNTGMKGIAKKVFIFAIVAIAHLVDTALGESHLFRDAAIFFYIANELISIIENGGRMGVPIPPGIQKAVEVLKRKGERDA</sequence>
<name>A0ABT9W084_9BACI</name>
<dbReference type="NCBIfam" id="TIGR01593">
    <property type="entry name" value="holin_tox_secr"/>
    <property type="match status" value="1"/>
</dbReference>
<comment type="similarity">
    <text evidence="5">Belongs to the bacteriophage holin family. Cp-1 holin subfamily.</text>
</comment>
<dbReference type="RefSeq" id="WP_307395036.1">
    <property type="nucleotide sequence ID" value="NZ_BAAADK010000047.1"/>
</dbReference>
<evidence type="ECO:0000256" key="1">
    <source>
        <dbReference type="ARBA" id="ARBA00004141"/>
    </source>
</evidence>
<evidence type="ECO:0000313" key="7">
    <source>
        <dbReference type="EMBL" id="MDQ0166653.1"/>
    </source>
</evidence>
<dbReference type="Pfam" id="PF05105">
    <property type="entry name" value="Phage_holin_4_1"/>
    <property type="match status" value="1"/>
</dbReference>
<dbReference type="InterPro" id="IPR006480">
    <property type="entry name" value="Phage_holin_4_1"/>
</dbReference>
<comment type="caution">
    <text evidence="7">The sequence shown here is derived from an EMBL/GenBank/DDBJ whole genome shotgun (WGS) entry which is preliminary data.</text>
</comment>
<keyword evidence="2 6" id="KW-0812">Transmembrane</keyword>
<organism evidence="7 8">
    <name type="scientific">Caldalkalibacillus horti</name>
    <dbReference type="NCBI Taxonomy" id="77523"/>
    <lineage>
        <taxon>Bacteria</taxon>
        <taxon>Bacillati</taxon>
        <taxon>Bacillota</taxon>
        <taxon>Bacilli</taxon>
        <taxon>Bacillales</taxon>
        <taxon>Bacillaceae</taxon>
        <taxon>Caldalkalibacillus</taxon>
    </lineage>
</organism>
<evidence type="ECO:0000256" key="6">
    <source>
        <dbReference type="SAM" id="Phobius"/>
    </source>
</evidence>
<dbReference type="Proteomes" id="UP001235840">
    <property type="component" value="Unassembled WGS sequence"/>
</dbReference>
<gene>
    <name evidence="7" type="ORF">J2S11_002569</name>
</gene>
<reference evidence="7 8" key="1">
    <citation type="submission" date="2023-07" db="EMBL/GenBank/DDBJ databases">
        <title>Genomic Encyclopedia of Type Strains, Phase IV (KMG-IV): sequencing the most valuable type-strain genomes for metagenomic binning, comparative biology and taxonomic classification.</title>
        <authorList>
            <person name="Goeker M."/>
        </authorList>
    </citation>
    <scope>NUCLEOTIDE SEQUENCE [LARGE SCALE GENOMIC DNA]</scope>
    <source>
        <strain evidence="7 8">DSM 12751</strain>
    </source>
</reference>
<feature type="transmembrane region" description="Helical" evidence="6">
    <location>
        <begin position="25"/>
        <end position="47"/>
    </location>
</feature>
<feature type="transmembrane region" description="Helical" evidence="6">
    <location>
        <begin position="59"/>
        <end position="76"/>
    </location>
</feature>
<keyword evidence="8" id="KW-1185">Reference proteome</keyword>
<protein>
    <submittedName>
        <fullName evidence="7">Toxin secretion/phage lysis holin</fullName>
    </submittedName>
</protein>
<evidence type="ECO:0000256" key="5">
    <source>
        <dbReference type="ARBA" id="ARBA00023600"/>
    </source>
</evidence>
<evidence type="ECO:0000256" key="3">
    <source>
        <dbReference type="ARBA" id="ARBA00022989"/>
    </source>
</evidence>
<keyword evidence="3 6" id="KW-1133">Transmembrane helix</keyword>
<comment type="subcellular location">
    <subcellularLocation>
        <location evidence="1">Membrane</location>
        <topology evidence="1">Multi-pass membrane protein</topology>
    </subcellularLocation>
</comment>
<evidence type="ECO:0000313" key="8">
    <source>
        <dbReference type="Proteomes" id="UP001235840"/>
    </source>
</evidence>
<dbReference type="EMBL" id="JAUSTY010000010">
    <property type="protein sequence ID" value="MDQ0166653.1"/>
    <property type="molecule type" value="Genomic_DNA"/>
</dbReference>
<keyword evidence="4 6" id="KW-0472">Membrane</keyword>
<accession>A0ABT9W084</accession>
<proteinExistence type="inferred from homology"/>